<sequence>MRPSSSSCGDAIDDYASRQLGLFKLMKGRRAPMRLATMTFMIGLVVALFVSQSTITVPGRLALPERRKLQTASVTQPQGKRILYIVTALNEYNSGTRNTEKGSDRLQLTLIPVVSEGIRTMVDAGYHVDLYLICHFTLLPEREALVRRALPDSVGLEVWNDAAPLAYDTAQNPFTKLRYDILHLARQHRFVIKDKLLDYDVFVNFEDDMLITAEHVHHFIRVTDELERLYEQAPEDPPSQIVSHTDAIQNYYGVMTKRQLRRTIPGFIRVEVLLDEQNYPAQTDTGPVPVDLEFTEGQKEVDPTICCHVHEETTSAHIPESPTADQLMLWETNIFPLGVRKMPDDSWLHWVLTQRGPAQNNLNISDVVGDYWSNRNDDYWPKAKRPKPLEYKYINNQGGWMATRDQLWRWHTDICAGGFLPPYEAPHYRFDGLDMRNVEWYSGGMQLSTIRHACNMQRIISLDPEGFSRSLIYHTANNKQRQLASKSESSFVKANTLLGQLNTIKKRAEKDLLANS</sequence>
<keyword evidence="3" id="KW-1185">Reference proteome</keyword>
<feature type="transmembrane region" description="Helical" evidence="1">
    <location>
        <begin position="31"/>
        <end position="50"/>
    </location>
</feature>
<dbReference type="EMBL" id="BDSP01000251">
    <property type="protein sequence ID" value="GAX26736.1"/>
    <property type="molecule type" value="Genomic_DNA"/>
</dbReference>
<evidence type="ECO:0000313" key="2">
    <source>
        <dbReference type="EMBL" id="GAX26736.1"/>
    </source>
</evidence>
<evidence type="ECO:0000256" key="1">
    <source>
        <dbReference type="SAM" id="Phobius"/>
    </source>
</evidence>
<dbReference type="AlphaFoldDB" id="A0A1Z5KKE3"/>
<protein>
    <submittedName>
        <fullName evidence="2">Uncharacterized protein</fullName>
    </submittedName>
</protein>
<dbReference type="Proteomes" id="UP000198406">
    <property type="component" value="Unassembled WGS sequence"/>
</dbReference>
<keyword evidence="1" id="KW-0472">Membrane</keyword>
<comment type="caution">
    <text evidence="2">The sequence shown here is derived from an EMBL/GenBank/DDBJ whole genome shotgun (WGS) entry which is preliminary data.</text>
</comment>
<proteinExistence type="predicted"/>
<name>A0A1Z5KKE3_FISSO</name>
<gene>
    <name evidence="2" type="ORF">FisN_2Hh315</name>
</gene>
<evidence type="ECO:0000313" key="3">
    <source>
        <dbReference type="Proteomes" id="UP000198406"/>
    </source>
</evidence>
<accession>A0A1Z5KKE3</accession>
<dbReference type="OrthoDB" id="38337at2759"/>
<keyword evidence="1" id="KW-1133">Transmembrane helix</keyword>
<dbReference type="InParanoid" id="A0A1Z5KKE3"/>
<reference evidence="2 3" key="1">
    <citation type="journal article" date="2015" name="Plant Cell">
        <title>Oil accumulation by the oleaginous diatom Fistulifera solaris as revealed by the genome and transcriptome.</title>
        <authorList>
            <person name="Tanaka T."/>
            <person name="Maeda Y."/>
            <person name="Veluchamy A."/>
            <person name="Tanaka M."/>
            <person name="Abida H."/>
            <person name="Marechal E."/>
            <person name="Bowler C."/>
            <person name="Muto M."/>
            <person name="Sunaga Y."/>
            <person name="Tanaka M."/>
            <person name="Yoshino T."/>
            <person name="Taniguchi T."/>
            <person name="Fukuda Y."/>
            <person name="Nemoto M."/>
            <person name="Matsumoto M."/>
            <person name="Wong P.S."/>
            <person name="Aburatani S."/>
            <person name="Fujibuchi W."/>
        </authorList>
    </citation>
    <scope>NUCLEOTIDE SEQUENCE [LARGE SCALE GENOMIC DNA]</scope>
    <source>
        <strain evidence="2 3">JPCC DA0580</strain>
    </source>
</reference>
<organism evidence="2 3">
    <name type="scientific">Fistulifera solaris</name>
    <name type="common">Oleaginous diatom</name>
    <dbReference type="NCBI Taxonomy" id="1519565"/>
    <lineage>
        <taxon>Eukaryota</taxon>
        <taxon>Sar</taxon>
        <taxon>Stramenopiles</taxon>
        <taxon>Ochrophyta</taxon>
        <taxon>Bacillariophyta</taxon>
        <taxon>Bacillariophyceae</taxon>
        <taxon>Bacillariophycidae</taxon>
        <taxon>Naviculales</taxon>
        <taxon>Naviculaceae</taxon>
        <taxon>Fistulifera</taxon>
    </lineage>
</organism>
<keyword evidence="1" id="KW-0812">Transmembrane</keyword>